<proteinExistence type="predicted"/>
<sequence>MLLFGNGVSVLEISIGERGGVQIVTNRIHGTSWLLVKHATWSDTGNYTCAPAYAEPASVSVHV</sequence>
<protein>
    <submittedName>
        <fullName evidence="1">Uncharacterized protein</fullName>
    </submittedName>
</protein>
<feature type="non-terminal residue" evidence="1">
    <location>
        <position position="63"/>
    </location>
</feature>
<reference evidence="1 2" key="1">
    <citation type="submission" date="2023-11" db="EMBL/GenBank/DDBJ databases">
        <title>Halocaridina rubra genome assembly.</title>
        <authorList>
            <person name="Smith C."/>
        </authorList>
    </citation>
    <scope>NUCLEOTIDE SEQUENCE [LARGE SCALE GENOMIC DNA]</scope>
    <source>
        <strain evidence="1">EP-1</strain>
        <tissue evidence="1">Whole</tissue>
    </source>
</reference>
<dbReference type="InterPro" id="IPR036179">
    <property type="entry name" value="Ig-like_dom_sf"/>
</dbReference>
<dbReference type="EMBL" id="JAXCGZ010005952">
    <property type="protein sequence ID" value="KAK7080395.1"/>
    <property type="molecule type" value="Genomic_DNA"/>
</dbReference>
<organism evidence="1 2">
    <name type="scientific">Halocaridina rubra</name>
    <name type="common">Hawaiian red shrimp</name>
    <dbReference type="NCBI Taxonomy" id="373956"/>
    <lineage>
        <taxon>Eukaryota</taxon>
        <taxon>Metazoa</taxon>
        <taxon>Ecdysozoa</taxon>
        <taxon>Arthropoda</taxon>
        <taxon>Crustacea</taxon>
        <taxon>Multicrustacea</taxon>
        <taxon>Malacostraca</taxon>
        <taxon>Eumalacostraca</taxon>
        <taxon>Eucarida</taxon>
        <taxon>Decapoda</taxon>
        <taxon>Pleocyemata</taxon>
        <taxon>Caridea</taxon>
        <taxon>Atyoidea</taxon>
        <taxon>Atyidae</taxon>
        <taxon>Halocaridina</taxon>
    </lineage>
</organism>
<dbReference type="InterPro" id="IPR013783">
    <property type="entry name" value="Ig-like_fold"/>
</dbReference>
<dbReference type="Proteomes" id="UP001381693">
    <property type="component" value="Unassembled WGS sequence"/>
</dbReference>
<keyword evidence="2" id="KW-1185">Reference proteome</keyword>
<evidence type="ECO:0000313" key="2">
    <source>
        <dbReference type="Proteomes" id="UP001381693"/>
    </source>
</evidence>
<comment type="caution">
    <text evidence="1">The sequence shown here is derived from an EMBL/GenBank/DDBJ whole genome shotgun (WGS) entry which is preliminary data.</text>
</comment>
<dbReference type="SUPFAM" id="SSF48726">
    <property type="entry name" value="Immunoglobulin"/>
    <property type="match status" value="1"/>
</dbReference>
<name>A0AAN9AC94_HALRR</name>
<dbReference type="Gene3D" id="2.60.40.10">
    <property type="entry name" value="Immunoglobulins"/>
    <property type="match status" value="1"/>
</dbReference>
<dbReference type="AlphaFoldDB" id="A0AAN9AC94"/>
<evidence type="ECO:0000313" key="1">
    <source>
        <dbReference type="EMBL" id="KAK7080395.1"/>
    </source>
</evidence>
<gene>
    <name evidence="1" type="ORF">SK128_009212</name>
</gene>
<accession>A0AAN9AC94</accession>